<dbReference type="InterPro" id="IPR006379">
    <property type="entry name" value="HAD-SF_hydro_IIB"/>
</dbReference>
<dbReference type="NCBIfam" id="TIGR01484">
    <property type="entry name" value="HAD-SF-IIB"/>
    <property type="match status" value="1"/>
</dbReference>
<dbReference type="Gene3D" id="3.40.50.1000">
    <property type="entry name" value="HAD superfamily/HAD-like"/>
    <property type="match status" value="1"/>
</dbReference>
<comment type="caution">
    <text evidence="1">The sequence shown here is derived from an EMBL/GenBank/DDBJ whole genome shotgun (WGS) entry which is preliminary data.</text>
</comment>
<dbReference type="PANTHER" id="PTHR10000">
    <property type="entry name" value="PHOSPHOSERINE PHOSPHATASE"/>
    <property type="match status" value="1"/>
</dbReference>
<reference evidence="1 2" key="1">
    <citation type="submission" date="2019-05" db="EMBL/GenBank/DDBJ databases">
        <title>Mycolicibacterium sphagni ENV482 genome assembly.</title>
        <authorList>
            <person name="Chen W."/>
            <person name="Faulkner N.W."/>
            <person name="Hyman M.R."/>
        </authorList>
    </citation>
    <scope>NUCLEOTIDE SEQUENCE [LARGE SCALE GENOMIC DNA]</scope>
    <source>
        <strain evidence="1 2">ENV482</strain>
    </source>
</reference>
<dbReference type="RefSeq" id="WP_174400780.1">
    <property type="nucleotide sequence ID" value="NZ_VBSB01000035.1"/>
</dbReference>
<dbReference type="Pfam" id="PF08282">
    <property type="entry name" value="Hydrolase_3"/>
    <property type="match status" value="2"/>
</dbReference>
<dbReference type="Proteomes" id="UP000708347">
    <property type="component" value="Unassembled WGS sequence"/>
</dbReference>
<gene>
    <name evidence="1" type="ORF">FEG63_26725</name>
</gene>
<protein>
    <submittedName>
        <fullName evidence="1">HAD-IIB family hydrolase</fullName>
    </submittedName>
</protein>
<evidence type="ECO:0000313" key="2">
    <source>
        <dbReference type="Proteomes" id="UP000708347"/>
    </source>
</evidence>
<keyword evidence="1" id="KW-0378">Hydrolase</keyword>
<dbReference type="Gene3D" id="3.30.1240.10">
    <property type="match status" value="1"/>
</dbReference>
<dbReference type="InterPro" id="IPR036412">
    <property type="entry name" value="HAD-like_sf"/>
</dbReference>
<proteinExistence type="predicted"/>
<accession>A0ABX2K5V0</accession>
<dbReference type="PROSITE" id="PS01229">
    <property type="entry name" value="COF_2"/>
    <property type="match status" value="1"/>
</dbReference>
<keyword evidence="2" id="KW-1185">Reference proteome</keyword>
<evidence type="ECO:0000313" key="1">
    <source>
        <dbReference type="EMBL" id="NTY63122.1"/>
    </source>
</evidence>
<name>A0ABX2K5V0_9MYCO</name>
<dbReference type="SUPFAM" id="SSF56784">
    <property type="entry name" value="HAD-like"/>
    <property type="match status" value="1"/>
</dbReference>
<dbReference type="GO" id="GO:0016787">
    <property type="term" value="F:hydrolase activity"/>
    <property type="evidence" value="ECO:0007669"/>
    <property type="project" value="UniProtKB-KW"/>
</dbReference>
<sequence length="279" mass="28970">MVIADVTTFEANRPKMVALDVDGTLHTAPDTDAHAHKTISTAVRAAVRGVVDSGSHVVLCTGRLSPATTPFLRELDISTGFAICSNGAVLIDAATGVVVEQVAFDLHDPLAVLRERLPGAIFVAESPGVGVRATDRVDNSDMHHGVVELLDINELATGATTRLAVHWPGHTGKALADALTEIGLPGIQSCCYPDEPLADLTAVGVNKAAMLERLRIDLGVPTTETLAIGDGINDLEMLAWAAHGVAMGHSPGSVLAAADQICPAGADDGLATALSQWFR</sequence>
<organism evidence="1 2">
    <name type="scientific">Mycolicibacterium sphagni</name>
    <dbReference type="NCBI Taxonomy" id="1786"/>
    <lineage>
        <taxon>Bacteria</taxon>
        <taxon>Bacillati</taxon>
        <taxon>Actinomycetota</taxon>
        <taxon>Actinomycetes</taxon>
        <taxon>Mycobacteriales</taxon>
        <taxon>Mycobacteriaceae</taxon>
        <taxon>Mycolicibacterium</taxon>
    </lineage>
</organism>
<dbReference type="PANTHER" id="PTHR10000:SF8">
    <property type="entry name" value="HAD SUPERFAMILY HYDROLASE-LIKE, TYPE 3"/>
    <property type="match status" value="1"/>
</dbReference>
<dbReference type="EMBL" id="VBSB01000035">
    <property type="protein sequence ID" value="NTY63122.1"/>
    <property type="molecule type" value="Genomic_DNA"/>
</dbReference>
<dbReference type="InterPro" id="IPR023214">
    <property type="entry name" value="HAD_sf"/>
</dbReference>